<name>A0A0P0XJ09_ORYSJ</name>
<dbReference type="PaxDb" id="39947-A0A0P0XJ09"/>
<feature type="non-terminal residue" evidence="1">
    <location>
        <position position="1"/>
    </location>
</feature>
<reference evidence="1 2" key="3">
    <citation type="journal article" date="2013" name="Rice">
        <title>Improvement of the Oryza sativa Nipponbare reference genome using next generation sequence and optical map data.</title>
        <authorList>
            <person name="Kawahara Y."/>
            <person name="de la Bastide M."/>
            <person name="Hamilton J.P."/>
            <person name="Kanamori H."/>
            <person name="McCombie W.R."/>
            <person name="Ouyang S."/>
            <person name="Schwartz D.C."/>
            <person name="Tanaka T."/>
            <person name="Wu J."/>
            <person name="Zhou S."/>
            <person name="Childs K.L."/>
            <person name="Davidson R.M."/>
            <person name="Lin H."/>
            <person name="Quesada-Ocampo L."/>
            <person name="Vaillancourt B."/>
            <person name="Sakai H."/>
            <person name="Lee S.S."/>
            <person name="Kim J."/>
            <person name="Numa H."/>
            <person name="Itoh T."/>
            <person name="Buell C.R."/>
            <person name="Matsumoto T."/>
        </authorList>
    </citation>
    <scope>NUCLEOTIDE SEQUENCE [LARGE SCALE GENOMIC DNA]</scope>
    <source>
        <strain evidence="2">cv. Nipponbare</strain>
    </source>
</reference>
<accession>A0A0P0XJ09</accession>
<dbReference type="Gramene" id="Os08t0539800-00">
    <property type="protein sequence ID" value="Os08t0539800-00"/>
    <property type="gene ID" value="Os08g0539800"/>
</dbReference>
<dbReference type="InParanoid" id="A0A0P0XJ09"/>
<proteinExistence type="predicted"/>
<evidence type="ECO:0000313" key="2">
    <source>
        <dbReference type="Proteomes" id="UP000059680"/>
    </source>
</evidence>
<gene>
    <name evidence="1" type="ordered locus">Os08g0539800</name>
    <name evidence="1" type="ORF">OSNPB_080539800</name>
</gene>
<keyword evidence="2" id="KW-1185">Reference proteome</keyword>
<sequence>PPGRFLQPDNVVLEAVLDVVGDVTDLLHPSLEHLIVSLLFVCSTQERQHHLKLVLDEALVLLDAELQSYLLRDGGFGIA</sequence>
<evidence type="ECO:0000313" key="1">
    <source>
        <dbReference type="EMBL" id="BAT06480.1"/>
    </source>
</evidence>
<dbReference type="AlphaFoldDB" id="A0A0P0XJ09"/>
<dbReference type="EMBL" id="AP014964">
    <property type="protein sequence ID" value="BAT06480.1"/>
    <property type="molecule type" value="Genomic_DNA"/>
</dbReference>
<dbReference type="Proteomes" id="UP000059680">
    <property type="component" value="Chromosome 8"/>
</dbReference>
<protein>
    <submittedName>
        <fullName evidence="1">Os08g0539800 protein</fullName>
    </submittedName>
</protein>
<dbReference type="SMR" id="A0A0P0XJ09"/>
<reference evidence="2" key="1">
    <citation type="journal article" date="2005" name="Nature">
        <title>The map-based sequence of the rice genome.</title>
        <authorList>
            <consortium name="International rice genome sequencing project (IRGSP)"/>
            <person name="Matsumoto T."/>
            <person name="Wu J."/>
            <person name="Kanamori H."/>
            <person name="Katayose Y."/>
            <person name="Fujisawa M."/>
            <person name="Namiki N."/>
            <person name="Mizuno H."/>
            <person name="Yamamoto K."/>
            <person name="Antonio B.A."/>
            <person name="Baba T."/>
            <person name="Sakata K."/>
            <person name="Nagamura Y."/>
            <person name="Aoki H."/>
            <person name="Arikawa K."/>
            <person name="Arita K."/>
            <person name="Bito T."/>
            <person name="Chiden Y."/>
            <person name="Fujitsuka N."/>
            <person name="Fukunaka R."/>
            <person name="Hamada M."/>
            <person name="Harada C."/>
            <person name="Hayashi A."/>
            <person name="Hijishita S."/>
            <person name="Honda M."/>
            <person name="Hosokawa S."/>
            <person name="Ichikawa Y."/>
            <person name="Idonuma A."/>
            <person name="Iijima M."/>
            <person name="Ikeda M."/>
            <person name="Ikeno M."/>
            <person name="Ito K."/>
            <person name="Ito S."/>
            <person name="Ito T."/>
            <person name="Ito Y."/>
            <person name="Ito Y."/>
            <person name="Iwabuchi A."/>
            <person name="Kamiya K."/>
            <person name="Karasawa W."/>
            <person name="Kurita K."/>
            <person name="Katagiri S."/>
            <person name="Kikuta A."/>
            <person name="Kobayashi H."/>
            <person name="Kobayashi N."/>
            <person name="Machita K."/>
            <person name="Maehara T."/>
            <person name="Masukawa M."/>
            <person name="Mizubayashi T."/>
            <person name="Mukai Y."/>
            <person name="Nagasaki H."/>
            <person name="Nagata Y."/>
            <person name="Naito S."/>
            <person name="Nakashima M."/>
            <person name="Nakama Y."/>
            <person name="Nakamichi Y."/>
            <person name="Nakamura M."/>
            <person name="Meguro A."/>
            <person name="Negishi M."/>
            <person name="Ohta I."/>
            <person name="Ohta T."/>
            <person name="Okamoto M."/>
            <person name="Ono N."/>
            <person name="Saji S."/>
            <person name="Sakaguchi M."/>
            <person name="Sakai K."/>
            <person name="Shibata M."/>
            <person name="Shimokawa T."/>
            <person name="Song J."/>
            <person name="Takazaki Y."/>
            <person name="Terasawa K."/>
            <person name="Tsugane M."/>
            <person name="Tsuji K."/>
            <person name="Ueda S."/>
            <person name="Waki K."/>
            <person name="Yamagata H."/>
            <person name="Yamamoto M."/>
            <person name="Yamamoto S."/>
            <person name="Yamane H."/>
            <person name="Yoshiki S."/>
            <person name="Yoshihara R."/>
            <person name="Yukawa K."/>
            <person name="Zhong H."/>
            <person name="Yano M."/>
            <person name="Yuan Q."/>
            <person name="Ouyang S."/>
            <person name="Liu J."/>
            <person name="Jones K.M."/>
            <person name="Gansberger K."/>
            <person name="Moffat K."/>
            <person name="Hill J."/>
            <person name="Bera J."/>
            <person name="Fadrosh D."/>
            <person name="Jin S."/>
            <person name="Johri S."/>
            <person name="Kim M."/>
            <person name="Overton L."/>
            <person name="Reardon M."/>
            <person name="Tsitrin T."/>
            <person name="Vuong H."/>
            <person name="Weaver B."/>
            <person name="Ciecko A."/>
            <person name="Tallon L."/>
            <person name="Jackson J."/>
            <person name="Pai G."/>
            <person name="Aken S.V."/>
            <person name="Utterback T."/>
            <person name="Reidmuller S."/>
            <person name="Feldblyum T."/>
            <person name="Hsiao J."/>
            <person name="Zismann V."/>
            <person name="Iobst S."/>
            <person name="de Vazeille A.R."/>
            <person name="Buell C.R."/>
            <person name="Ying K."/>
            <person name="Li Y."/>
            <person name="Lu T."/>
            <person name="Huang Y."/>
            <person name="Zhao Q."/>
            <person name="Feng Q."/>
            <person name="Zhang L."/>
            <person name="Zhu J."/>
            <person name="Weng Q."/>
            <person name="Mu J."/>
            <person name="Lu Y."/>
            <person name="Fan D."/>
            <person name="Liu Y."/>
            <person name="Guan J."/>
            <person name="Zhang Y."/>
            <person name="Yu S."/>
            <person name="Liu X."/>
            <person name="Zhang Y."/>
            <person name="Hong G."/>
            <person name="Han B."/>
            <person name="Choisne N."/>
            <person name="Demange N."/>
            <person name="Orjeda G."/>
            <person name="Samain S."/>
            <person name="Cattolico L."/>
            <person name="Pelletier E."/>
            <person name="Couloux A."/>
            <person name="Segurens B."/>
            <person name="Wincker P."/>
            <person name="D'Hont A."/>
            <person name="Scarpelli C."/>
            <person name="Weissenbach J."/>
            <person name="Salanoubat M."/>
            <person name="Quetier F."/>
            <person name="Yu Y."/>
            <person name="Kim H.R."/>
            <person name="Rambo T."/>
            <person name="Currie J."/>
            <person name="Collura K."/>
            <person name="Luo M."/>
            <person name="Yang T."/>
            <person name="Ammiraju J.S.S."/>
            <person name="Engler F."/>
            <person name="Soderlund C."/>
            <person name="Wing R.A."/>
            <person name="Palmer L.E."/>
            <person name="de la Bastide M."/>
            <person name="Spiegel L."/>
            <person name="Nascimento L."/>
            <person name="Zutavern T."/>
            <person name="O'Shaughnessy A."/>
            <person name="Dike S."/>
            <person name="Dedhia N."/>
            <person name="Preston R."/>
            <person name="Balija V."/>
            <person name="McCombie W.R."/>
            <person name="Chow T."/>
            <person name="Chen H."/>
            <person name="Chung M."/>
            <person name="Chen C."/>
            <person name="Shaw J."/>
            <person name="Wu H."/>
            <person name="Hsiao K."/>
            <person name="Chao Y."/>
            <person name="Chu M."/>
            <person name="Cheng C."/>
            <person name="Hour A."/>
            <person name="Lee P."/>
            <person name="Lin S."/>
            <person name="Lin Y."/>
            <person name="Liou J."/>
            <person name="Liu S."/>
            <person name="Hsing Y."/>
            <person name="Raghuvanshi S."/>
            <person name="Mohanty A."/>
            <person name="Bharti A.K."/>
            <person name="Gaur A."/>
            <person name="Gupta V."/>
            <person name="Kumar D."/>
            <person name="Ravi V."/>
            <person name="Vij S."/>
            <person name="Kapur A."/>
            <person name="Khurana P."/>
            <person name="Khurana P."/>
            <person name="Khurana J.P."/>
            <person name="Tyagi A.K."/>
            <person name="Gaikwad K."/>
            <person name="Singh A."/>
            <person name="Dalal V."/>
            <person name="Srivastava S."/>
            <person name="Dixit A."/>
            <person name="Pal A.K."/>
            <person name="Ghazi I.A."/>
            <person name="Yadav M."/>
            <person name="Pandit A."/>
            <person name="Bhargava A."/>
            <person name="Sureshbabu K."/>
            <person name="Batra K."/>
            <person name="Sharma T.R."/>
            <person name="Mohapatra T."/>
            <person name="Singh N.K."/>
            <person name="Messing J."/>
            <person name="Nelson A.B."/>
            <person name="Fuks G."/>
            <person name="Kavchok S."/>
            <person name="Keizer G."/>
            <person name="Linton E."/>
            <person name="Llaca V."/>
            <person name="Song R."/>
            <person name="Tanyolac B."/>
            <person name="Young S."/>
            <person name="Ho-Il K."/>
            <person name="Hahn J.H."/>
            <person name="Sangsakoo G."/>
            <person name="Vanavichit A."/>
            <person name="de Mattos Luiz.A.T."/>
            <person name="Zimmer P.D."/>
            <person name="Malone G."/>
            <person name="Dellagostin O."/>
            <person name="de Oliveira A.C."/>
            <person name="Bevan M."/>
            <person name="Bancroft I."/>
            <person name="Minx P."/>
            <person name="Cordum H."/>
            <person name="Wilson R."/>
            <person name="Cheng Z."/>
            <person name="Jin W."/>
            <person name="Jiang J."/>
            <person name="Leong S.A."/>
            <person name="Iwama H."/>
            <person name="Gojobori T."/>
            <person name="Itoh T."/>
            <person name="Niimura Y."/>
            <person name="Fujii Y."/>
            <person name="Habara T."/>
            <person name="Sakai H."/>
            <person name="Sato Y."/>
            <person name="Wilson G."/>
            <person name="Kumar K."/>
            <person name="McCouch S."/>
            <person name="Juretic N."/>
            <person name="Hoen D."/>
            <person name="Wright S."/>
            <person name="Bruskiewich R."/>
            <person name="Bureau T."/>
            <person name="Miyao A."/>
            <person name="Hirochika H."/>
            <person name="Nishikawa T."/>
            <person name="Kadowaki K."/>
            <person name="Sugiura M."/>
            <person name="Burr B."/>
            <person name="Sasaki T."/>
        </authorList>
    </citation>
    <scope>NUCLEOTIDE SEQUENCE [LARGE SCALE GENOMIC DNA]</scope>
    <source>
        <strain evidence="2">cv. Nipponbare</strain>
    </source>
</reference>
<reference evidence="1 2" key="2">
    <citation type="journal article" date="2013" name="Plant Cell Physiol.">
        <title>Rice Annotation Project Database (RAP-DB): an integrative and interactive database for rice genomics.</title>
        <authorList>
            <person name="Sakai H."/>
            <person name="Lee S.S."/>
            <person name="Tanaka T."/>
            <person name="Numa H."/>
            <person name="Kim J."/>
            <person name="Kawahara Y."/>
            <person name="Wakimoto H."/>
            <person name="Yang C.C."/>
            <person name="Iwamoto M."/>
            <person name="Abe T."/>
            <person name="Yamada Y."/>
            <person name="Muto A."/>
            <person name="Inokuchi H."/>
            <person name="Ikemura T."/>
            <person name="Matsumoto T."/>
            <person name="Sasaki T."/>
            <person name="Itoh T."/>
        </authorList>
    </citation>
    <scope>NUCLEOTIDE SEQUENCE [LARGE SCALE GENOMIC DNA]</scope>
    <source>
        <strain evidence="2">cv. Nipponbare</strain>
    </source>
</reference>
<organism evidence="1 2">
    <name type="scientific">Oryza sativa subsp. japonica</name>
    <name type="common">Rice</name>
    <dbReference type="NCBI Taxonomy" id="39947"/>
    <lineage>
        <taxon>Eukaryota</taxon>
        <taxon>Viridiplantae</taxon>
        <taxon>Streptophyta</taxon>
        <taxon>Embryophyta</taxon>
        <taxon>Tracheophyta</taxon>
        <taxon>Spermatophyta</taxon>
        <taxon>Magnoliopsida</taxon>
        <taxon>Liliopsida</taxon>
        <taxon>Poales</taxon>
        <taxon>Poaceae</taxon>
        <taxon>BOP clade</taxon>
        <taxon>Oryzoideae</taxon>
        <taxon>Oryzeae</taxon>
        <taxon>Oryzinae</taxon>
        <taxon>Oryza</taxon>
        <taxon>Oryza sativa</taxon>
    </lineage>
</organism>